<dbReference type="GO" id="GO:0010506">
    <property type="term" value="P:regulation of autophagy"/>
    <property type="evidence" value="ECO:0007669"/>
    <property type="project" value="Ensembl"/>
</dbReference>
<evidence type="ECO:0000313" key="17">
    <source>
        <dbReference type="Ensembl" id="ENSBMSP00010027870.1"/>
    </source>
</evidence>
<dbReference type="AlphaFoldDB" id="A0A8C0I655"/>
<dbReference type="FunFam" id="3.30.200.20:FF:000166">
    <property type="entry name" value="Mitogen-activated protein kinase"/>
    <property type="match status" value="1"/>
</dbReference>
<dbReference type="GO" id="GO:0003400">
    <property type="term" value="P:regulation of COPII vesicle coating"/>
    <property type="evidence" value="ECO:0007669"/>
    <property type="project" value="Ensembl"/>
</dbReference>
<dbReference type="Pfam" id="PF00069">
    <property type="entry name" value="Pkinase"/>
    <property type="match status" value="1"/>
</dbReference>
<keyword evidence="4" id="KW-0597">Phosphoprotein</keyword>
<feature type="domain" description="Protein kinase" evidence="16">
    <location>
        <begin position="14"/>
        <end position="304"/>
    </location>
</feature>
<dbReference type="PROSITE" id="PS50011">
    <property type="entry name" value="PROTEIN_KINASE_DOM"/>
    <property type="match status" value="1"/>
</dbReference>
<dbReference type="GO" id="GO:1902017">
    <property type="term" value="P:regulation of cilium assembly"/>
    <property type="evidence" value="ECO:0007669"/>
    <property type="project" value="Ensembl"/>
</dbReference>
<reference evidence="17" key="1">
    <citation type="submission" date="2023-09" db="UniProtKB">
        <authorList>
            <consortium name="Ensembl"/>
        </authorList>
    </citation>
    <scope>IDENTIFICATION</scope>
</reference>
<proteinExistence type="inferred from homology"/>
<sequence>MCAAEMDRHVAQRYLLKRRLGNGAYGIVWKAVGQRTGEVVAIKKIFDAFKDKTDARRTFREIMLLQEFGDHPNIVHLLDVIWAENDRDIYLLFESMDTDLNAVICKGTLLKDTHKRYIFYQLLRATKFIHSGRAIHRDQKPSNVLLDTSCLVKLCDFGLAHSLSGLPEGPEGHALMEYVATRWYRALEVLLSSSWYTPGVDMWSLGILGEMLAGRPLFPGASTLHQLELILEAIPPPSEEDLLALGSGSGASAVQRLGSRPGQTLDALLPPDTPAEALDLRKRLLVFAPDKRLSAAQARQHPYVQRFHCPARECALEADVRPPVHEGAQVSATEYRSRLYQMILERRGNGRVPRETGLGGVPPPPAAPLKPRAAAKLPSGSPARKPGRRPRSNRGHGPAHDVPGGAKDPPRQSSAPLHQPPPPGGLGRGKGPRWATAGLPSASCWVKPSGRGAAPSLTSQAAAQVAVQASIRSDRNPGRGGNAAGARPVPTRPPREARPGRRMFSASASQGAGAARAALGGCSQAYGTVCHSALGCLPLLPGPRA</sequence>
<evidence type="ECO:0000256" key="9">
    <source>
        <dbReference type="ARBA" id="ARBA00039797"/>
    </source>
</evidence>
<evidence type="ECO:0000259" key="16">
    <source>
        <dbReference type="PROSITE" id="PS50011"/>
    </source>
</evidence>
<dbReference type="PROSITE" id="PS01351">
    <property type="entry name" value="MAPK"/>
    <property type="match status" value="1"/>
</dbReference>
<dbReference type="GO" id="GO:0005794">
    <property type="term" value="C:Golgi apparatus"/>
    <property type="evidence" value="ECO:0007669"/>
    <property type="project" value="Ensembl"/>
</dbReference>
<dbReference type="Gene3D" id="3.30.200.20">
    <property type="entry name" value="Phosphorylase Kinase, domain 1"/>
    <property type="match status" value="1"/>
</dbReference>
<dbReference type="FunFam" id="1.10.510.10:FF:000238">
    <property type="entry name" value="Mitogen-activated protein kinase"/>
    <property type="match status" value="1"/>
</dbReference>
<evidence type="ECO:0000256" key="6">
    <source>
        <dbReference type="ARBA" id="ARBA00022741"/>
    </source>
</evidence>
<feature type="binding site" evidence="14">
    <location>
        <position position="44"/>
    </location>
    <ligand>
        <name>ATP</name>
        <dbReference type="ChEBI" id="CHEBI:30616"/>
    </ligand>
</feature>
<evidence type="ECO:0000256" key="8">
    <source>
        <dbReference type="ARBA" id="ARBA00022840"/>
    </source>
</evidence>
<dbReference type="EC" id="2.7.11.24" evidence="2"/>
<dbReference type="Ensembl" id="ENSBMST00010030668.1">
    <property type="protein sequence ID" value="ENSBMSP00010027870.1"/>
    <property type="gene ID" value="ENSBMSG00010020204.1"/>
</dbReference>
<comment type="catalytic activity">
    <reaction evidence="11">
        <text>L-seryl-[protein] + ATP = O-phospho-L-seryl-[protein] + ADP + H(+)</text>
        <dbReference type="Rhea" id="RHEA:17989"/>
        <dbReference type="Rhea" id="RHEA-COMP:9863"/>
        <dbReference type="Rhea" id="RHEA-COMP:11604"/>
        <dbReference type="ChEBI" id="CHEBI:15378"/>
        <dbReference type="ChEBI" id="CHEBI:29999"/>
        <dbReference type="ChEBI" id="CHEBI:30616"/>
        <dbReference type="ChEBI" id="CHEBI:83421"/>
        <dbReference type="ChEBI" id="CHEBI:456216"/>
        <dbReference type="EC" id="2.7.11.24"/>
    </reaction>
</comment>
<feature type="region of interest" description="Disordered" evidence="15">
    <location>
        <begin position="346"/>
        <end position="436"/>
    </location>
</feature>
<dbReference type="OMA" id="PDQEWTR"/>
<evidence type="ECO:0000256" key="1">
    <source>
        <dbReference type="ARBA" id="ARBA00008832"/>
    </source>
</evidence>
<evidence type="ECO:0000256" key="5">
    <source>
        <dbReference type="ARBA" id="ARBA00022679"/>
    </source>
</evidence>
<evidence type="ECO:0000256" key="4">
    <source>
        <dbReference type="ARBA" id="ARBA00022553"/>
    </source>
</evidence>
<dbReference type="GO" id="GO:0072687">
    <property type="term" value="C:meiotic spindle"/>
    <property type="evidence" value="ECO:0007669"/>
    <property type="project" value="Ensembl"/>
</dbReference>
<dbReference type="GO" id="GO:1905188">
    <property type="term" value="P:positive regulation of metaphase/anaphase transition of meiosis I"/>
    <property type="evidence" value="ECO:0007669"/>
    <property type="project" value="Ensembl"/>
</dbReference>
<feature type="compositionally biased region" description="Low complexity" evidence="15">
    <location>
        <begin position="369"/>
        <end position="378"/>
    </location>
</feature>
<evidence type="ECO:0000256" key="11">
    <source>
        <dbReference type="ARBA" id="ARBA00048312"/>
    </source>
</evidence>
<dbReference type="GO" id="GO:0003682">
    <property type="term" value="F:chromatin binding"/>
    <property type="evidence" value="ECO:0007669"/>
    <property type="project" value="Ensembl"/>
</dbReference>
<keyword evidence="8 14" id="KW-0067">ATP-binding</keyword>
<dbReference type="GO" id="GO:0036064">
    <property type="term" value="C:ciliary basal body"/>
    <property type="evidence" value="ECO:0007669"/>
    <property type="project" value="Ensembl"/>
</dbReference>
<dbReference type="GO" id="GO:0006974">
    <property type="term" value="P:DNA damage response"/>
    <property type="evidence" value="ECO:0007669"/>
    <property type="project" value="Ensembl"/>
</dbReference>
<dbReference type="InterPro" id="IPR011009">
    <property type="entry name" value="Kinase-like_dom_sf"/>
</dbReference>
<dbReference type="GO" id="GO:0090494">
    <property type="term" value="P:dopamine uptake"/>
    <property type="evidence" value="ECO:0007669"/>
    <property type="project" value="Ensembl"/>
</dbReference>
<keyword evidence="6 14" id="KW-0547">Nucleotide-binding</keyword>
<evidence type="ECO:0000256" key="7">
    <source>
        <dbReference type="ARBA" id="ARBA00022777"/>
    </source>
</evidence>
<dbReference type="InterPro" id="IPR050117">
    <property type="entry name" value="MAPK"/>
</dbReference>
<keyword evidence="5" id="KW-0808">Transferase</keyword>
<feature type="compositionally biased region" description="Basic residues" evidence="15">
    <location>
        <begin position="385"/>
        <end position="394"/>
    </location>
</feature>
<organism evidence="17">
    <name type="scientific">Balaenoptera musculus</name>
    <name type="common">Blue whale</name>
    <dbReference type="NCBI Taxonomy" id="9771"/>
    <lineage>
        <taxon>Eukaryota</taxon>
        <taxon>Metazoa</taxon>
        <taxon>Chordata</taxon>
        <taxon>Craniata</taxon>
        <taxon>Vertebrata</taxon>
        <taxon>Euteleostomi</taxon>
        <taxon>Mammalia</taxon>
        <taxon>Eutheria</taxon>
        <taxon>Laurasiatheria</taxon>
        <taxon>Artiodactyla</taxon>
        <taxon>Whippomorpha</taxon>
        <taxon>Cetacea</taxon>
        <taxon>Mysticeti</taxon>
        <taxon>Balaenopteridae</taxon>
        <taxon>Balaenoptera</taxon>
    </lineage>
</organism>
<feature type="region of interest" description="Disordered" evidence="15">
    <location>
        <begin position="471"/>
        <end position="508"/>
    </location>
</feature>
<gene>
    <name evidence="17" type="primary">MAPK15</name>
</gene>
<comment type="similarity">
    <text evidence="1">Belongs to the protein kinase superfamily. CMGC Ser/Thr protein kinase family. MAP kinase subfamily.</text>
</comment>
<evidence type="ECO:0000256" key="2">
    <source>
        <dbReference type="ARBA" id="ARBA00012411"/>
    </source>
</evidence>
<dbReference type="GO" id="GO:0005911">
    <property type="term" value="C:cell-cell junction"/>
    <property type="evidence" value="ECO:0007669"/>
    <property type="project" value="Ensembl"/>
</dbReference>
<dbReference type="PANTHER" id="PTHR24055">
    <property type="entry name" value="MITOGEN-ACTIVATED PROTEIN KINASE"/>
    <property type="match status" value="1"/>
</dbReference>
<name>A0A8C0I655_BALMU</name>
<dbReference type="PROSITE" id="PS00107">
    <property type="entry name" value="PROTEIN_KINASE_ATP"/>
    <property type="match status" value="1"/>
</dbReference>
<dbReference type="GO" id="GO:1905832">
    <property type="term" value="P:positive regulation of spindle assembly"/>
    <property type="evidence" value="ECO:0007669"/>
    <property type="project" value="Ensembl"/>
</dbReference>
<evidence type="ECO:0000256" key="12">
    <source>
        <dbReference type="ARBA" id="ARBA00076120"/>
    </source>
</evidence>
<dbReference type="GeneTree" id="ENSGT00940000159758"/>
<dbReference type="SUPFAM" id="SSF56112">
    <property type="entry name" value="Protein kinase-like (PK-like)"/>
    <property type="match status" value="1"/>
</dbReference>
<dbReference type="InterPro" id="IPR017441">
    <property type="entry name" value="Protein_kinase_ATP_BS"/>
</dbReference>
<dbReference type="GO" id="GO:0005634">
    <property type="term" value="C:nucleus"/>
    <property type="evidence" value="ECO:0007669"/>
    <property type="project" value="Ensembl"/>
</dbReference>
<dbReference type="CDD" id="cd07852">
    <property type="entry name" value="STKc_MAPK15-like"/>
    <property type="match status" value="1"/>
</dbReference>
<evidence type="ECO:0000256" key="3">
    <source>
        <dbReference type="ARBA" id="ARBA00022527"/>
    </source>
</evidence>
<dbReference type="GO" id="GO:0007029">
    <property type="term" value="P:endoplasmic reticulum organization"/>
    <property type="evidence" value="ECO:0007669"/>
    <property type="project" value="Ensembl"/>
</dbReference>
<dbReference type="Gene3D" id="1.10.510.10">
    <property type="entry name" value="Transferase(Phosphotransferase) domain 1"/>
    <property type="match status" value="1"/>
</dbReference>
<dbReference type="GO" id="GO:0045944">
    <property type="term" value="P:positive regulation of transcription by RNA polymerase II"/>
    <property type="evidence" value="ECO:0007669"/>
    <property type="project" value="Ensembl"/>
</dbReference>
<protein>
    <recommendedName>
        <fullName evidence="9">Mitogen-activated protein kinase 15</fullName>
        <ecNumber evidence="2">2.7.11.24</ecNumber>
    </recommendedName>
    <alternativeName>
        <fullName evidence="12">Extracellular signal-regulated kinase 7</fullName>
    </alternativeName>
    <alternativeName>
        <fullName evidence="13">Extracellular signal-regulated kinase 8</fullName>
    </alternativeName>
</protein>
<dbReference type="GO" id="GO:0030336">
    <property type="term" value="P:negative regulation of cell migration"/>
    <property type="evidence" value="ECO:0007669"/>
    <property type="project" value="Ensembl"/>
</dbReference>
<dbReference type="GO" id="GO:0004707">
    <property type="term" value="F:MAP kinase activity"/>
    <property type="evidence" value="ECO:0007669"/>
    <property type="project" value="UniProtKB-EC"/>
</dbReference>
<dbReference type="GO" id="GO:0008284">
    <property type="term" value="P:positive regulation of cell population proliferation"/>
    <property type="evidence" value="ECO:0007669"/>
    <property type="project" value="Ensembl"/>
</dbReference>
<accession>A0A8C0I655</accession>
<keyword evidence="7" id="KW-0418">Kinase</keyword>
<evidence type="ECO:0000256" key="13">
    <source>
        <dbReference type="ARBA" id="ARBA00076128"/>
    </source>
</evidence>
<dbReference type="InterPro" id="IPR003527">
    <property type="entry name" value="MAP_kinase_CS"/>
</dbReference>
<dbReference type="GO" id="GO:0032206">
    <property type="term" value="P:positive regulation of telomere maintenance"/>
    <property type="evidence" value="ECO:0007669"/>
    <property type="project" value="Ensembl"/>
</dbReference>
<evidence type="ECO:0000256" key="14">
    <source>
        <dbReference type="PROSITE-ProRule" id="PRU10141"/>
    </source>
</evidence>
<dbReference type="GO" id="GO:0005814">
    <property type="term" value="C:centriole"/>
    <property type="evidence" value="ECO:0007669"/>
    <property type="project" value="Ensembl"/>
</dbReference>
<keyword evidence="3" id="KW-0723">Serine/threonine-protein kinase</keyword>
<dbReference type="GO" id="GO:0005776">
    <property type="term" value="C:autophagosome"/>
    <property type="evidence" value="ECO:0007669"/>
    <property type="project" value="Ensembl"/>
</dbReference>
<comment type="catalytic activity">
    <reaction evidence="10">
        <text>L-threonyl-[protein] + ATP = O-phospho-L-threonyl-[protein] + ADP + H(+)</text>
        <dbReference type="Rhea" id="RHEA:46608"/>
        <dbReference type="Rhea" id="RHEA-COMP:11060"/>
        <dbReference type="Rhea" id="RHEA-COMP:11605"/>
        <dbReference type="ChEBI" id="CHEBI:15378"/>
        <dbReference type="ChEBI" id="CHEBI:30013"/>
        <dbReference type="ChEBI" id="CHEBI:30616"/>
        <dbReference type="ChEBI" id="CHEBI:61977"/>
        <dbReference type="ChEBI" id="CHEBI:456216"/>
        <dbReference type="EC" id="2.7.11.24"/>
    </reaction>
</comment>
<evidence type="ECO:0000256" key="15">
    <source>
        <dbReference type="SAM" id="MobiDB-lite"/>
    </source>
</evidence>
<evidence type="ECO:0000256" key="10">
    <source>
        <dbReference type="ARBA" id="ARBA00047592"/>
    </source>
</evidence>
<dbReference type="InterPro" id="IPR000719">
    <property type="entry name" value="Prot_kinase_dom"/>
</dbReference>
<dbReference type="GO" id="GO:0005524">
    <property type="term" value="F:ATP binding"/>
    <property type="evidence" value="ECO:0007669"/>
    <property type="project" value="UniProtKB-UniRule"/>
</dbReference>
<dbReference type="GO" id="GO:1904491">
    <property type="term" value="P:protein localization to ciliary transition zone"/>
    <property type="evidence" value="ECO:0007669"/>
    <property type="project" value="Ensembl"/>
</dbReference>